<dbReference type="OrthoDB" id="342253at2157"/>
<dbReference type="InterPro" id="IPR005467">
    <property type="entry name" value="His_kinase_dom"/>
</dbReference>
<evidence type="ECO:0000256" key="3">
    <source>
        <dbReference type="ARBA" id="ARBA00022553"/>
    </source>
</evidence>
<evidence type="ECO:0000313" key="7">
    <source>
        <dbReference type="EMBL" id="SEV94925.1"/>
    </source>
</evidence>
<dbReference type="EC" id="2.7.13.3" evidence="2"/>
<comment type="catalytic activity">
    <reaction evidence="1">
        <text>ATP + protein L-histidine = ADP + protein N-phospho-L-histidine.</text>
        <dbReference type="EC" id="2.7.13.3"/>
    </reaction>
</comment>
<dbReference type="SUPFAM" id="SSF55785">
    <property type="entry name" value="PYP-like sensor domain (PAS domain)"/>
    <property type="match status" value="1"/>
</dbReference>
<dbReference type="GO" id="GO:0000155">
    <property type="term" value="F:phosphorelay sensor kinase activity"/>
    <property type="evidence" value="ECO:0007669"/>
    <property type="project" value="InterPro"/>
</dbReference>
<reference evidence="8" key="1">
    <citation type="submission" date="2016-10" db="EMBL/GenBank/DDBJ databases">
        <authorList>
            <person name="Varghese N."/>
        </authorList>
    </citation>
    <scope>NUCLEOTIDE SEQUENCE [LARGE SCALE GENOMIC DNA]</scope>
    <source>
        <strain evidence="8">CGMCC 1.12284</strain>
    </source>
</reference>
<dbReference type="InterPro" id="IPR013656">
    <property type="entry name" value="PAS_4"/>
</dbReference>
<dbReference type="SMART" id="SM00091">
    <property type="entry name" value="PAS"/>
    <property type="match status" value="1"/>
</dbReference>
<evidence type="ECO:0000256" key="4">
    <source>
        <dbReference type="ARBA" id="ARBA00022679"/>
    </source>
</evidence>
<dbReference type="InterPro" id="IPR035965">
    <property type="entry name" value="PAS-like_dom_sf"/>
</dbReference>
<dbReference type="Pfam" id="PF02518">
    <property type="entry name" value="HATPase_c"/>
    <property type="match status" value="1"/>
</dbReference>
<dbReference type="PRINTS" id="PR00344">
    <property type="entry name" value="BCTRLSENSOR"/>
</dbReference>
<dbReference type="SMART" id="SM00388">
    <property type="entry name" value="HisKA"/>
    <property type="match status" value="1"/>
</dbReference>
<dbReference type="InterPro" id="IPR036890">
    <property type="entry name" value="HATPase_C_sf"/>
</dbReference>
<dbReference type="Proteomes" id="UP000183275">
    <property type="component" value="Unassembled WGS sequence"/>
</dbReference>
<organism evidence="7 8">
    <name type="scientific">Natrinema salifodinae</name>
    <dbReference type="NCBI Taxonomy" id="1202768"/>
    <lineage>
        <taxon>Archaea</taxon>
        <taxon>Methanobacteriati</taxon>
        <taxon>Methanobacteriota</taxon>
        <taxon>Stenosarchaea group</taxon>
        <taxon>Halobacteria</taxon>
        <taxon>Halobacteriales</taxon>
        <taxon>Natrialbaceae</taxon>
        <taxon>Natrinema</taxon>
    </lineage>
</organism>
<accession>A0A1I0N281</accession>
<name>A0A1I0N281_9EURY</name>
<sequence>MTGSETSSKNPKQDSPRGVLERVTDAIFALDEEWRFTYLNDRAEAMLRGEQTDLEGTVIWEEFPGITDSMFKWECERAMETQESVTFETYYPPQDSWHKVRVYPSETGISVYARDVTDPDERQQELEEREQALRRAYEVLADSDRPLSQRIDSLLEVVRTAIGTDYATLSRVDTSAGEYHFEHVAVPEGVDLGPGDTTPLETLPNCSHVVETEETLVLQDVEAEAPELADPEWGISCYLGSPVIVNGDVYGTFCFYGMEARIEEFSDWEVTFIDLLSNWLSNELTRKAYEEQLEESNERLEHFAYAASHDLQEPLRMVSSYLTLIEDRYADELDEDGHEFLEFAVDGAERMRNMIQGLLEYSRVETQGDPFEPVDLDSVLTEVQTDLKLPIEKTDAEITVADLPRVEGDADQLRQVFQNLLDNAIEYSGDEPPRVYVSAERDGSMWAITVRDEGIGIDPDDTDRIFEVFQSLHTNNEHSGTGIGLALCERIVERHGGEIRVESEPDQGTTFLFTLPATDEPGN</sequence>
<dbReference type="PANTHER" id="PTHR43304:SF1">
    <property type="entry name" value="PAC DOMAIN-CONTAINING PROTEIN"/>
    <property type="match status" value="1"/>
</dbReference>
<dbReference type="InterPro" id="IPR052162">
    <property type="entry name" value="Sensor_kinase/Photoreceptor"/>
</dbReference>
<dbReference type="InterPro" id="IPR036097">
    <property type="entry name" value="HisK_dim/P_sf"/>
</dbReference>
<dbReference type="SUPFAM" id="SSF47384">
    <property type="entry name" value="Homodimeric domain of signal transducing histidine kinase"/>
    <property type="match status" value="1"/>
</dbReference>
<keyword evidence="4" id="KW-0808">Transferase</keyword>
<dbReference type="FunFam" id="3.30.565.10:FF:000006">
    <property type="entry name" value="Sensor histidine kinase WalK"/>
    <property type="match status" value="1"/>
</dbReference>
<dbReference type="Gene3D" id="1.10.287.130">
    <property type="match status" value="1"/>
</dbReference>
<dbReference type="InterPro" id="IPR003018">
    <property type="entry name" value="GAF"/>
</dbReference>
<evidence type="ECO:0000313" key="8">
    <source>
        <dbReference type="Proteomes" id="UP000183275"/>
    </source>
</evidence>
<feature type="domain" description="Histidine kinase" evidence="6">
    <location>
        <begin position="306"/>
        <end position="519"/>
    </location>
</feature>
<dbReference type="AlphaFoldDB" id="A0A1I0N281"/>
<dbReference type="STRING" id="1202768.SAMN05216285_1245"/>
<evidence type="ECO:0000259" key="6">
    <source>
        <dbReference type="PROSITE" id="PS50109"/>
    </source>
</evidence>
<gene>
    <name evidence="7" type="ORF">SAMN05216285_1245</name>
</gene>
<dbReference type="Gene3D" id="3.30.450.20">
    <property type="entry name" value="PAS domain"/>
    <property type="match status" value="1"/>
</dbReference>
<dbReference type="Gene3D" id="3.30.450.40">
    <property type="match status" value="1"/>
</dbReference>
<dbReference type="InterPro" id="IPR003661">
    <property type="entry name" value="HisK_dim/P_dom"/>
</dbReference>
<protein>
    <recommendedName>
        <fullName evidence="2">histidine kinase</fullName>
        <ecNumber evidence="2">2.7.13.3</ecNumber>
    </recommendedName>
</protein>
<keyword evidence="3" id="KW-0597">Phosphoprotein</keyword>
<dbReference type="Pfam" id="PF00512">
    <property type="entry name" value="HisKA"/>
    <property type="match status" value="1"/>
</dbReference>
<proteinExistence type="predicted"/>
<dbReference type="PANTHER" id="PTHR43304">
    <property type="entry name" value="PHYTOCHROME-LIKE PROTEIN CPH1"/>
    <property type="match status" value="1"/>
</dbReference>
<dbReference type="InterPro" id="IPR000014">
    <property type="entry name" value="PAS"/>
</dbReference>
<dbReference type="RefSeq" id="WP_049990628.1">
    <property type="nucleotide sequence ID" value="NZ_FOIS01000002.1"/>
</dbReference>
<dbReference type="SMART" id="SM00387">
    <property type="entry name" value="HATPase_c"/>
    <property type="match status" value="1"/>
</dbReference>
<dbReference type="InterPro" id="IPR004358">
    <property type="entry name" value="Sig_transdc_His_kin-like_C"/>
</dbReference>
<dbReference type="InterPro" id="IPR003594">
    <property type="entry name" value="HATPase_dom"/>
</dbReference>
<evidence type="ECO:0000256" key="5">
    <source>
        <dbReference type="ARBA" id="ARBA00022777"/>
    </source>
</evidence>
<dbReference type="eggNOG" id="arCOG02369">
    <property type="taxonomic scope" value="Archaea"/>
</dbReference>
<dbReference type="Pfam" id="PF01590">
    <property type="entry name" value="GAF"/>
    <property type="match status" value="1"/>
</dbReference>
<dbReference type="SUPFAM" id="SSF55781">
    <property type="entry name" value="GAF domain-like"/>
    <property type="match status" value="1"/>
</dbReference>
<evidence type="ECO:0000256" key="2">
    <source>
        <dbReference type="ARBA" id="ARBA00012438"/>
    </source>
</evidence>
<dbReference type="CDD" id="cd00130">
    <property type="entry name" value="PAS"/>
    <property type="match status" value="1"/>
</dbReference>
<dbReference type="EMBL" id="FOIS01000002">
    <property type="protein sequence ID" value="SEV94925.1"/>
    <property type="molecule type" value="Genomic_DNA"/>
</dbReference>
<dbReference type="SMART" id="SM00065">
    <property type="entry name" value="GAF"/>
    <property type="match status" value="1"/>
</dbReference>
<dbReference type="PROSITE" id="PS50109">
    <property type="entry name" value="HIS_KIN"/>
    <property type="match status" value="1"/>
</dbReference>
<dbReference type="CDD" id="cd00082">
    <property type="entry name" value="HisKA"/>
    <property type="match status" value="1"/>
</dbReference>
<dbReference type="Pfam" id="PF08448">
    <property type="entry name" value="PAS_4"/>
    <property type="match status" value="1"/>
</dbReference>
<dbReference type="SUPFAM" id="SSF55874">
    <property type="entry name" value="ATPase domain of HSP90 chaperone/DNA topoisomerase II/histidine kinase"/>
    <property type="match status" value="1"/>
</dbReference>
<dbReference type="InterPro" id="IPR029016">
    <property type="entry name" value="GAF-like_dom_sf"/>
</dbReference>
<keyword evidence="5 7" id="KW-0418">Kinase</keyword>
<dbReference type="eggNOG" id="arCOG02360">
    <property type="taxonomic scope" value="Archaea"/>
</dbReference>
<keyword evidence="8" id="KW-1185">Reference proteome</keyword>
<dbReference type="Gene3D" id="3.30.565.10">
    <property type="entry name" value="Histidine kinase-like ATPase, C-terminal domain"/>
    <property type="match status" value="1"/>
</dbReference>
<evidence type="ECO:0000256" key="1">
    <source>
        <dbReference type="ARBA" id="ARBA00000085"/>
    </source>
</evidence>